<dbReference type="Pfam" id="PF14367">
    <property type="entry name" value="DUF4411"/>
    <property type="match status" value="1"/>
</dbReference>
<gene>
    <name evidence="1" type="ORF">I5Q84_17835</name>
</gene>
<reference evidence="1 2" key="1">
    <citation type="submission" date="2020-11" db="EMBL/GenBank/DDBJ databases">
        <title>Closed and high quality bacterial genomes of the OMM12 community.</title>
        <authorList>
            <person name="Marbouty M."/>
            <person name="Lamy-Besnier Q."/>
            <person name="Debarbieux L."/>
            <person name="Koszul R."/>
        </authorList>
    </citation>
    <scope>NUCLEOTIDE SEQUENCE [LARGE SCALE GENOMIC DNA]</scope>
    <source>
        <strain evidence="1 2">YL31</strain>
    </source>
</reference>
<accession>A0AAX1KIL0</accession>
<sequence length="172" mass="19633">MSKGIFLIDANSLITPHLTFYPFDFAPGFWNQLERPIKDGRVVVLDMVKAEVLHGNDSLKEWMEELDIGEYIDHREPCILQKYGAILQHIQNSPCYKPAALIEWSRESVADPWLIATAAVYNYTLITFEEANKGLNAKNPSKNAKIPDVANEFGVKTEKLFYMVRELGLKLM</sequence>
<dbReference type="EMBL" id="CP065315">
    <property type="protein sequence ID" value="QQR05764.1"/>
    <property type="molecule type" value="Genomic_DNA"/>
</dbReference>
<dbReference type="RefSeq" id="WP_084461966.1">
    <property type="nucleotide sequence ID" value="NZ_CP015406.2"/>
</dbReference>
<organism evidence="1 2">
    <name type="scientific">Flavonifractor plautii</name>
    <name type="common">Fusobacterium plautii</name>
    <dbReference type="NCBI Taxonomy" id="292800"/>
    <lineage>
        <taxon>Bacteria</taxon>
        <taxon>Bacillati</taxon>
        <taxon>Bacillota</taxon>
        <taxon>Clostridia</taxon>
        <taxon>Eubacteriales</taxon>
        <taxon>Oscillospiraceae</taxon>
        <taxon>Flavonifractor</taxon>
    </lineage>
</organism>
<proteinExistence type="predicted"/>
<protein>
    <submittedName>
        <fullName evidence="1">DUF4411 family protein</fullName>
    </submittedName>
</protein>
<evidence type="ECO:0000313" key="2">
    <source>
        <dbReference type="Proteomes" id="UP000595792"/>
    </source>
</evidence>
<dbReference type="KEGG" id="fpla:A4U99_18475"/>
<evidence type="ECO:0000313" key="1">
    <source>
        <dbReference type="EMBL" id="QQR05764.1"/>
    </source>
</evidence>
<name>A0AAX1KIL0_FLAPL</name>
<dbReference type="AlphaFoldDB" id="A0AAX1KIL0"/>
<dbReference type="Proteomes" id="UP000595792">
    <property type="component" value="Chromosome"/>
</dbReference>
<dbReference type="InterPro" id="IPR016541">
    <property type="entry name" value="UCP008505"/>
</dbReference>